<dbReference type="InterPro" id="IPR042099">
    <property type="entry name" value="ANL_N_sf"/>
</dbReference>
<keyword evidence="4" id="KW-1185">Reference proteome</keyword>
<dbReference type="Gene3D" id="3.40.50.12780">
    <property type="entry name" value="N-terminal domain of ligase-like"/>
    <property type="match status" value="1"/>
</dbReference>
<dbReference type="PROSITE" id="PS00455">
    <property type="entry name" value="AMP_BINDING"/>
    <property type="match status" value="1"/>
</dbReference>
<dbReference type="Pfam" id="PF13193">
    <property type="entry name" value="AMP-binding_C"/>
    <property type="match status" value="1"/>
</dbReference>
<evidence type="ECO:0000259" key="2">
    <source>
        <dbReference type="Pfam" id="PF13193"/>
    </source>
</evidence>
<proteinExistence type="predicted"/>
<dbReference type="InterPro" id="IPR025110">
    <property type="entry name" value="AMP-bd_C"/>
</dbReference>
<keyword evidence="3" id="KW-0436">Ligase</keyword>
<accession>A0A7W7GFS0</accession>
<dbReference type="Pfam" id="PF00501">
    <property type="entry name" value="AMP-binding"/>
    <property type="match status" value="1"/>
</dbReference>
<reference evidence="3 4" key="1">
    <citation type="submission" date="2020-08" db="EMBL/GenBank/DDBJ databases">
        <title>Sequencing the genomes of 1000 actinobacteria strains.</title>
        <authorList>
            <person name="Klenk H.-P."/>
        </authorList>
    </citation>
    <scope>NUCLEOTIDE SEQUENCE [LARGE SCALE GENOMIC DNA]</scope>
    <source>
        <strain evidence="3 4">DSM 40483</strain>
    </source>
</reference>
<protein>
    <submittedName>
        <fullName evidence="3">Acyl-CoA synthetase (AMP-forming)/AMP-acid ligase II</fullName>
    </submittedName>
</protein>
<feature type="domain" description="AMP-binding enzyme C-terminal" evidence="2">
    <location>
        <begin position="420"/>
        <end position="488"/>
    </location>
</feature>
<dbReference type="PANTHER" id="PTHR43767">
    <property type="entry name" value="LONG-CHAIN-FATTY-ACID--COA LIGASE"/>
    <property type="match status" value="1"/>
</dbReference>
<dbReference type="PANTHER" id="PTHR43767:SF1">
    <property type="entry name" value="NONRIBOSOMAL PEPTIDE SYNTHASE PES1 (EUROFUNG)-RELATED"/>
    <property type="match status" value="1"/>
</dbReference>
<dbReference type="InterPro" id="IPR050237">
    <property type="entry name" value="ATP-dep_AMP-bd_enzyme"/>
</dbReference>
<evidence type="ECO:0000313" key="3">
    <source>
        <dbReference type="EMBL" id="MBB4712096.1"/>
    </source>
</evidence>
<evidence type="ECO:0000313" key="4">
    <source>
        <dbReference type="Proteomes" id="UP000565089"/>
    </source>
</evidence>
<dbReference type="GeneID" id="95793964"/>
<dbReference type="SUPFAM" id="SSF56801">
    <property type="entry name" value="Acetyl-CoA synthetase-like"/>
    <property type="match status" value="1"/>
</dbReference>
<dbReference type="Gene3D" id="3.30.300.30">
    <property type="match status" value="1"/>
</dbReference>
<feature type="domain" description="AMP-dependent synthetase/ligase" evidence="1">
    <location>
        <begin position="12"/>
        <end position="365"/>
    </location>
</feature>
<organism evidence="3 4">
    <name type="scientific">Streptomyces luteogriseus</name>
    <dbReference type="NCBI Taxonomy" id="68233"/>
    <lineage>
        <taxon>Bacteria</taxon>
        <taxon>Bacillati</taxon>
        <taxon>Actinomycetota</taxon>
        <taxon>Actinomycetes</taxon>
        <taxon>Kitasatosporales</taxon>
        <taxon>Streptomycetaceae</taxon>
        <taxon>Streptomyces</taxon>
    </lineage>
</organism>
<gene>
    <name evidence="3" type="ORF">BJ965_001978</name>
</gene>
<dbReference type="InterPro" id="IPR045851">
    <property type="entry name" value="AMP-bd_C_sf"/>
</dbReference>
<dbReference type="GO" id="GO:0016878">
    <property type="term" value="F:acid-thiol ligase activity"/>
    <property type="evidence" value="ECO:0007669"/>
    <property type="project" value="UniProtKB-ARBA"/>
</dbReference>
<dbReference type="RefSeq" id="WP_184908297.1">
    <property type="nucleotide sequence ID" value="NZ_JACHMS010000001.1"/>
</dbReference>
<dbReference type="AlphaFoldDB" id="A0A7W7GFS0"/>
<comment type="caution">
    <text evidence="3">The sequence shown here is derived from an EMBL/GenBank/DDBJ whole genome shotgun (WGS) entry which is preliminary data.</text>
</comment>
<dbReference type="EMBL" id="JACHMS010000001">
    <property type="protein sequence ID" value="MBB4712096.1"/>
    <property type="molecule type" value="Genomic_DNA"/>
</dbReference>
<dbReference type="InterPro" id="IPR020845">
    <property type="entry name" value="AMP-binding_CS"/>
</dbReference>
<dbReference type="Proteomes" id="UP000565089">
    <property type="component" value="Unassembled WGS sequence"/>
</dbReference>
<name>A0A7W7GFS0_9ACTN</name>
<evidence type="ECO:0000259" key="1">
    <source>
        <dbReference type="Pfam" id="PF00501"/>
    </source>
</evidence>
<sequence length="508" mass="54262">MSENTLLHHLLDVAAQAWPERPAVSRAGSTTTFTALRDASHRLAAWLHAQGVERGRRVVIAVPSGPLIPALVFAASRLGAPWSVLHEQVRGVPLEHVLDDCEPSLVVADDPASRQTARDRGIVAARPEDLLPVAFPEPGTAAPVEPITVPGPLAVDPVCLIYTSGTTSLPKAVVSTHQQVVFAARAIQQVLGYQDEDVVYCPLPLSFDYGLYQVFLGTLSGAHVVLGSAAEAGPALLRSLLDSKATVLPAVPSVAESLVWLLKRASAQRPPLRLVTNTGAALSTETVNALRAAIPGLRAQVMYGLTECKRAVIMPPDGDLERPGSCGLPLPGTEILVVDDDGDPVPAGVVGEIVVRGPHVMAGYWRRPELNAQRFPRRDGLFPELRTGDYGHVDEDGYLYFSGRRDDLYKERGFRVSATEVEAAAHRVPGVVSAAVLPPSGKKPAVLAVVAEIGAEQVLDRMREQIEEFKVPRRCVVLEELPLSGNGKVDRKKLATTIEGRSGLTGSA</sequence>
<dbReference type="InterPro" id="IPR000873">
    <property type="entry name" value="AMP-dep_synth/lig_dom"/>
</dbReference>